<dbReference type="InterPro" id="IPR043519">
    <property type="entry name" value="NT_sf"/>
</dbReference>
<comment type="caution">
    <text evidence="1">The sequence shown here is derived from an EMBL/GenBank/DDBJ whole genome shotgun (WGS) entry which is preliminary data.</text>
</comment>
<dbReference type="InterPro" id="IPR019646">
    <property type="entry name" value="Aminoglyc_AdlTrfase"/>
</dbReference>
<reference evidence="1" key="1">
    <citation type="submission" date="2021-04" db="EMBL/GenBank/DDBJ databases">
        <title>Microbacterium tenobrionis sp. nov. and Microbacterium allomyrinae sp. nov., isolated from larvae of Tenobrio molitor and Allomyrina dichotoma, respectively.</title>
        <authorList>
            <person name="Lee S.D."/>
        </authorList>
    </citation>
    <scope>NUCLEOTIDE SEQUENCE</scope>
    <source>
        <strain evidence="1">YMB-B2</strain>
    </source>
</reference>
<organism evidence="1 2">
    <name type="scientific">Microbacterium tenebrionis</name>
    <dbReference type="NCBI Taxonomy" id="2830665"/>
    <lineage>
        <taxon>Bacteria</taxon>
        <taxon>Bacillati</taxon>
        <taxon>Actinomycetota</taxon>
        <taxon>Actinomycetes</taxon>
        <taxon>Micrococcales</taxon>
        <taxon>Microbacteriaceae</taxon>
        <taxon>Microbacterium</taxon>
    </lineage>
</organism>
<dbReference type="EMBL" id="JAGTTM010000002">
    <property type="protein sequence ID" value="MCC2029444.1"/>
    <property type="molecule type" value="Genomic_DNA"/>
</dbReference>
<dbReference type="Gene3D" id="3.30.460.40">
    <property type="match status" value="1"/>
</dbReference>
<dbReference type="Pfam" id="PF10706">
    <property type="entry name" value="Aminoglyc_resit"/>
    <property type="match status" value="1"/>
</dbReference>
<protein>
    <submittedName>
        <fullName evidence="1">Lincomycin resistance protein LmrB</fullName>
    </submittedName>
</protein>
<dbReference type="SUPFAM" id="SSF81301">
    <property type="entry name" value="Nucleotidyltransferase"/>
    <property type="match status" value="1"/>
</dbReference>
<evidence type="ECO:0000313" key="1">
    <source>
        <dbReference type="EMBL" id="MCC2029444.1"/>
    </source>
</evidence>
<gene>
    <name evidence="1" type="ORF">KEC56_07920</name>
</gene>
<keyword evidence="2" id="KW-1185">Reference proteome</keyword>
<dbReference type="AlphaFoldDB" id="A0A9X1S053"/>
<proteinExistence type="predicted"/>
<name>A0A9X1S053_9MICO</name>
<accession>A0A9X1S053</accession>
<sequence length="163" mass="17979">MSGGMDAEEVVRVVDWLDERSVVYQVNGGWAVDALVGSQSRTHGDLDLFVDAGQVDTLIEWLSGRGYEVVEDWRPIRVELRSGDRAVDIHPMTLDAAGDGVQKGFGDETFAHRARDRAEGMIRGRPVVVATAARLVELRSGYELRPEDHHDLELLRGLGDGRG</sequence>
<dbReference type="Proteomes" id="UP001139289">
    <property type="component" value="Unassembled WGS sequence"/>
</dbReference>
<evidence type="ECO:0000313" key="2">
    <source>
        <dbReference type="Proteomes" id="UP001139289"/>
    </source>
</evidence>